<keyword evidence="3" id="KW-0997">Cell inner membrane</keyword>
<dbReference type="GO" id="GO:0005886">
    <property type="term" value="C:plasma membrane"/>
    <property type="evidence" value="ECO:0007669"/>
    <property type="project" value="UniProtKB-SubCell"/>
</dbReference>
<name>A0A9X3ADI0_9ENTR</name>
<proteinExistence type="inferred from homology"/>
<dbReference type="InterPro" id="IPR000021">
    <property type="entry name" value="Hok/gef_toxin"/>
</dbReference>
<evidence type="ECO:0000256" key="2">
    <source>
        <dbReference type="ARBA" id="ARBA00022475"/>
    </source>
</evidence>
<accession>A0A9X3ADI0</accession>
<evidence type="ECO:0000256" key="7">
    <source>
        <dbReference type="ARBA" id="ARBA00023136"/>
    </source>
</evidence>
<organism evidence="9 10">
    <name type="scientific">Dryocola boscaweniae</name>
    <dbReference type="NCBI Taxonomy" id="2925397"/>
    <lineage>
        <taxon>Bacteria</taxon>
        <taxon>Pseudomonadati</taxon>
        <taxon>Pseudomonadota</taxon>
        <taxon>Gammaproteobacteria</taxon>
        <taxon>Enterobacterales</taxon>
        <taxon>Enterobacteriaceae</taxon>
        <taxon>Dryocola</taxon>
    </lineage>
</organism>
<evidence type="ECO:0000256" key="3">
    <source>
        <dbReference type="ARBA" id="ARBA00022519"/>
    </source>
</evidence>
<evidence type="ECO:0000313" key="9">
    <source>
        <dbReference type="EMBL" id="MCT4702948.1"/>
    </source>
</evidence>
<keyword evidence="4" id="KW-1277">Toxin-antitoxin system</keyword>
<keyword evidence="2" id="KW-1003">Cell membrane</keyword>
<keyword evidence="10" id="KW-1185">Reference proteome</keyword>
<dbReference type="RefSeq" id="WP_271123699.1">
    <property type="nucleotide sequence ID" value="NZ_JALHAN010000067.1"/>
</dbReference>
<evidence type="ECO:0000313" key="10">
    <source>
        <dbReference type="Proteomes" id="UP001150641"/>
    </source>
</evidence>
<dbReference type="AlphaFoldDB" id="A0A9X3ADI0"/>
<keyword evidence="5 8" id="KW-0812">Transmembrane</keyword>
<keyword evidence="7 8" id="KW-0472">Membrane</keyword>
<evidence type="ECO:0000256" key="5">
    <source>
        <dbReference type="ARBA" id="ARBA00022692"/>
    </source>
</evidence>
<comment type="similarity">
    <text evidence="8">Belongs to the hok/gef family.</text>
</comment>
<dbReference type="Proteomes" id="UP001150641">
    <property type="component" value="Unassembled WGS sequence"/>
</dbReference>
<gene>
    <name evidence="9" type="ORF">MUA00_14280</name>
</gene>
<feature type="transmembrane region" description="Helical" evidence="8">
    <location>
        <begin position="6"/>
        <end position="25"/>
    </location>
</feature>
<dbReference type="Pfam" id="PF01848">
    <property type="entry name" value="HOK_GEF"/>
    <property type="match status" value="1"/>
</dbReference>
<evidence type="ECO:0000256" key="1">
    <source>
        <dbReference type="ARBA" id="ARBA00004377"/>
    </source>
</evidence>
<evidence type="ECO:0000256" key="4">
    <source>
        <dbReference type="ARBA" id="ARBA00022649"/>
    </source>
</evidence>
<dbReference type="EMBL" id="JALHAP010000080">
    <property type="protein sequence ID" value="MCT4702948.1"/>
    <property type="molecule type" value="Genomic_DNA"/>
</dbReference>
<dbReference type="InterPro" id="IPR018084">
    <property type="entry name" value="Hok/gef_toxin_CS"/>
</dbReference>
<comment type="subcellular location">
    <subcellularLocation>
        <location evidence="1 8">Cell inner membrane</location>
        <topology evidence="1 8">Single-pass membrane protein</topology>
    </subcellularLocation>
</comment>
<sequence>MKPTRSGVVCLLIVCVTLVALTLLTRRNLCEVKIRNDTQEVAAKLACELVS</sequence>
<reference evidence="9" key="1">
    <citation type="submission" date="2022-03" db="EMBL/GenBank/DDBJ databases">
        <title>Proposal of a novel genus Dryocolo and two novel species.</title>
        <authorList>
            <person name="Maddock D.W."/>
            <person name="Brady C.L."/>
            <person name="Denman S."/>
            <person name="Arnold D."/>
        </authorList>
    </citation>
    <scope>NUCLEOTIDE SEQUENCE</scope>
    <source>
        <strain evidence="9">H6W4</strain>
    </source>
</reference>
<evidence type="ECO:0000256" key="8">
    <source>
        <dbReference type="RuleBase" id="RU221113"/>
    </source>
</evidence>
<protein>
    <submittedName>
        <fullName evidence="9">Hok/Gef family protein</fullName>
    </submittedName>
</protein>
<dbReference type="PROSITE" id="PS00556">
    <property type="entry name" value="HOK_GEF"/>
    <property type="match status" value="1"/>
</dbReference>
<keyword evidence="6 8" id="KW-1133">Transmembrane helix</keyword>
<dbReference type="PRINTS" id="PR00281">
    <property type="entry name" value="HOKGEFTOXIC"/>
</dbReference>
<comment type="caution">
    <text evidence="9">The sequence shown here is derived from an EMBL/GenBank/DDBJ whole genome shotgun (WGS) entry which is preliminary data.</text>
</comment>
<evidence type="ECO:0000256" key="6">
    <source>
        <dbReference type="ARBA" id="ARBA00022989"/>
    </source>
</evidence>